<evidence type="ECO:0000259" key="1">
    <source>
        <dbReference type="Pfam" id="PF25056"/>
    </source>
</evidence>
<reference evidence="2 3" key="1">
    <citation type="submission" date="2019-08" db="EMBL/GenBank/DDBJ databases">
        <title>Genone of Arthrobacter echini P9.</title>
        <authorList>
            <person name="Bowman J.P."/>
        </authorList>
    </citation>
    <scope>NUCLEOTIDE SEQUENCE [LARGE SCALE GENOMIC DNA]</scope>
    <source>
        <strain evidence="2 3">P9</strain>
    </source>
</reference>
<protein>
    <recommendedName>
        <fullName evidence="1">DUF7793 domain-containing protein</fullName>
    </recommendedName>
</protein>
<dbReference type="RefSeq" id="WP_148599407.1">
    <property type="nucleotide sequence ID" value="NZ_VSLD01000001.1"/>
</dbReference>
<dbReference type="InterPro" id="IPR056695">
    <property type="entry name" value="DUF7793"/>
</dbReference>
<feature type="domain" description="DUF7793" evidence="1">
    <location>
        <begin position="14"/>
        <end position="118"/>
    </location>
</feature>
<dbReference type="AlphaFoldDB" id="A0A5D0XUA7"/>
<evidence type="ECO:0000313" key="2">
    <source>
        <dbReference type="EMBL" id="TYD00100.1"/>
    </source>
</evidence>
<keyword evidence="3" id="KW-1185">Reference proteome</keyword>
<comment type="caution">
    <text evidence="2">The sequence shown here is derived from an EMBL/GenBank/DDBJ whole genome shotgun (WGS) entry which is preliminary data.</text>
</comment>
<dbReference type="Proteomes" id="UP000323410">
    <property type="component" value="Unassembled WGS sequence"/>
</dbReference>
<dbReference type="OrthoDB" id="4947062at2"/>
<proteinExistence type="predicted"/>
<evidence type="ECO:0000313" key="3">
    <source>
        <dbReference type="Proteomes" id="UP000323410"/>
    </source>
</evidence>
<organism evidence="2 3">
    <name type="scientific">Arthrobacter echini</name>
    <dbReference type="NCBI Taxonomy" id="1529066"/>
    <lineage>
        <taxon>Bacteria</taxon>
        <taxon>Bacillati</taxon>
        <taxon>Actinomycetota</taxon>
        <taxon>Actinomycetes</taxon>
        <taxon>Micrococcales</taxon>
        <taxon>Micrococcaceae</taxon>
        <taxon>Arthrobacter</taxon>
    </lineage>
</organism>
<gene>
    <name evidence="2" type="ORF">FQ377_01125</name>
</gene>
<accession>A0A5D0XUA7</accession>
<name>A0A5D0XUA7_9MICC</name>
<dbReference type="Gene3D" id="3.40.970.30">
    <property type="entry name" value="yp_829618.1 like domains"/>
    <property type="match status" value="1"/>
</dbReference>
<sequence>MGLERRFSVTVEQENLVCVKWAPTIVLRHVDGALLSQDIRRALPGQRVHLLMLLNDMTSLSRDVLAYFAKHVQLSAVALVGPSILDQPLVDLYLEVYEPPFPVGYFATEAPARSWLRSQPTLKTPPPVR</sequence>
<dbReference type="EMBL" id="VSLD01000001">
    <property type="protein sequence ID" value="TYD00100.1"/>
    <property type="molecule type" value="Genomic_DNA"/>
</dbReference>
<dbReference type="Pfam" id="PF25056">
    <property type="entry name" value="DUF7793"/>
    <property type="match status" value="1"/>
</dbReference>